<keyword evidence="7" id="KW-0679">Respiratory chain</keyword>
<dbReference type="Proteomes" id="UP000001940">
    <property type="component" value="Chromosome II"/>
</dbReference>
<proteinExistence type="evidence at protein level"/>
<dbReference type="EMBL" id="BX284602">
    <property type="protein sequence ID" value="CAB04385.1"/>
    <property type="molecule type" value="Genomic_DNA"/>
</dbReference>
<evidence type="ECO:0000256" key="9">
    <source>
        <dbReference type="ARBA" id="ARBA00022982"/>
    </source>
</evidence>
<dbReference type="DIP" id="DIP-24640N"/>
<keyword evidence="16" id="KW-1185">Reference proteome</keyword>
<dbReference type="InterPro" id="IPR009947">
    <property type="entry name" value="NDUA7"/>
</dbReference>
<dbReference type="PhylomeDB" id="O02267"/>
<dbReference type="PANTHER" id="PTHR12485:SF1">
    <property type="entry name" value="NADH DEHYDROGENASE [UBIQUINONE] 1 ALPHA SUBCOMPLEX SUBUNIT 7"/>
    <property type="match status" value="1"/>
</dbReference>
<dbReference type="InParanoid" id="O02267"/>
<comment type="similarity">
    <text evidence="3">Belongs to the complex I NDUFA7 subunit family.</text>
</comment>
<gene>
    <name evidence="15 17" type="primary">ndua-7</name>
    <name evidence="15" type="ORF">CELE_F45H10.3</name>
    <name evidence="17" type="ORF">F45H10.3</name>
</gene>
<dbReference type="Bgee" id="WBGene00009740">
    <property type="expression patterns" value="Expressed in pharyngeal muscle cell (C elegans) and 4 other cell types or tissues"/>
</dbReference>
<dbReference type="PANTHER" id="PTHR12485">
    <property type="entry name" value="NADH-UBIQUINONE OXIDOREDUCTASE SUBUNIT B"/>
    <property type="match status" value="1"/>
</dbReference>
<evidence type="ECO:0000313" key="17">
    <source>
        <dbReference type="WormBase" id="F45H10.3"/>
    </source>
</evidence>
<dbReference type="PRO" id="PR:O02267"/>
<evidence type="ECO:0000256" key="7">
    <source>
        <dbReference type="ARBA" id="ARBA00022660"/>
    </source>
</evidence>
<dbReference type="HOGENOM" id="CLU_1604243_0_0_1"/>
<dbReference type="AlphaFoldDB" id="O02267"/>
<keyword evidence="12" id="KW-0472">Membrane</keyword>
<evidence type="ECO:0000313" key="15">
    <source>
        <dbReference type="EMBL" id="CAB04385.1"/>
    </source>
</evidence>
<dbReference type="GO" id="GO:0006120">
    <property type="term" value="P:mitochondrial electron transport, NADH to ubiquinone"/>
    <property type="evidence" value="ECO:0000318"/>
    <property type="project" value="GO_Central"/>
</dbReference>
<dbReference type="eggNOG" id="KOG4630">
    <property type="taxonomic scope" value="Eukaryota"/>
</dbReference>
<evidence type="ECO:0000256" key="6">
    <source>
        <dbReference type="ARBA" id="ARBA00022448"/>
    </source>
</evidence>
<organism evidence="15 16">
    <name type="scientific">Caenorhabditis elegans</name>
    <dbReference type="NCBI Taxonomy" id="6239"/>
    <lineage>
        <taxon>Eukaryota</taxon>
        <taxon>Metazoa</taxon>
        <taxon>Ecdysozoa</taxon>
        <taxon>Nematoda</taxon>
        <taxon>Chromadorea</taxon>
        <taxon>Rhabditida</taxon>
        <taxon>Rhabditina</taxon>
        <taxon>Rhabditomorpha</taxon>
        <taxon>Rhabditoidea</taxon>
        <taxon>Rhabditidae</taxon>
        <taxon>Peloderinae</taxon>
        <taxon>Caenorhabditis</taxon>
    </lineage>
</organism>
<dbReference type="RefSeq" id="NP_496839.1">
    <property type="nucleotide sequence ID" value="NM_064438.4"/>
</dbReference>
<dbReference type="GeneID" id="174993"/>
<evidence type="ECO:0000256" key="8">
    <source>
        <dbReference type="ARBA" id="ARBA00022792"/>
    </source>
</evidence>
<evidence type="ECO:0000256" key="5">
    <source>
        <dbReference type="ARBA" id="ARBA00016383"/>
    </source>
</evidence>
<dbReference type="PeptideAtlas" id="O02267"/>
<comment type="function">
    <text evidence="1">Accessory subunit of the mitochondrial membrane respiratory chain NADH dehydrogenase (Complex I), that is believed not to be involved in catalysis. Complex I functions in the transfer of electrons from NADH to the respiratory chain. The immediate electron acceptor for the enzyme is believed to be ubiquinone.</text>
</comment>
<evidence type="ECO:0000256" key="3">
    <source>
        <dbReference type="ARBA" id="ARBA00005482"/>
    </source>
</evidence>
<keyword evidence="11" id="KW-0496">Mitochondrion</keyword>
<dbReference type="GO" id="GO:0005743">
    <property type="term" value="C:mitochondrial inner membrane"/>
    <property type="evidence" value="ECO:0007669"/>
    <property type="project" value="UniProtKB-SubCell"/>
</dbReference>
<accession>O02267</accession>
<dbReference type="OMA" id="FYEMNRF"/>
<reference evidence="15 16" key="1">
    <citation type="journal article" date="1998" name="Science">
        <title>Genome sequence of the nematode C. elegans: a platform for investigating biology.</title>
        <authorList>
            <consortium name="The C. elegans sequencing consortium"/>
            <person name="Sulson J.E."/>
            <person name="Waterston R."/>
        </authorList>
    </citation>
    <scope>NUCLEOTIDE SEQUENCE [LARGE SCALE GENOMIC DNA]</scope>
    <source>
        <strain evidence="15 16">Bristol N2</strain>
    </source>
</reference>
<evidence type="ECO:0000256" key="4">
    <source>
        <dbReference type="ARBA" id="ARBA00011533"/>
    </source>
</evidence>
<dbReference type="WormBase" id="F45H10.3">
    <property type="protein sequence ID" value="CE10546"/>
    <property type="gene ID" value="WBGene00009740"/>
    <property type="gene designation" value="ndua-7"/>
</dbReference>
<comment type="subunit">
    <text evidence="4">Complex I is composed of 45 different subunits.</text>
</comment>
<evidence type="ECO:0000256" key="11">
    <source>
        <dbReference type="ARBA" id="ARBA00023128"/>
    </source>
</evidence>
<dbReference type="CTD" id="174993"/>
<dbReference type="UCSC" id="F45H10.3.1">
    <property type="organism name" value="c. elegans"/>
</dbReference>
<sequence length="168" mass="18445">MSGRKIAAATVQNRTQTPFWNWLKQKLLASDRLPITPPPGIAGPDGKAVYQNPLRFPNTQSARPCSAELPALPGGVHHKLADNYYLTRDGRRNVDAPKVLYSSGEFVGGEKAQPAQVNQGVATNFGLTAPTPGFGAEWSRSKQNELASQQKNTEFEYLQRFDKFTKSA</sequence>
<comment type="subcellular location">
    <subcellularLocation>
        <location evidence="2">Mitochondrion inner membrane</location>
        <topology evidence="2">Peripheral membrane protein</topology>
        <orientation evidence="2">Matrix side</orientation>
    </subcellularLocation>
</comment>
<evidence type="ECO:0000256" key="10">
    <source>
        <dbReference type="ARBA" id="ARBA00022990"/>
    </source>
</evidence>
<evidence type="ECO:0000256" key="1">
    <source>
        <dbReference type="ARBA" id="ARBA00003195"/>
    </source>
</evidence>
<evidence type="ECO:0000256" key="2">
    <source>
        <dbReference type="ARBA" id="ARBA00004443"/>
    </source>
</evidence>
<keyword evidence="18" id="KW-1267">Proteomics identification</keyword>
<name>O02267_CAEEL</name>
<protein>
    <recommendedName>
        <fullName evidence="5">NADH dehydrogenase [ubiquinone] 1 alpha subcomplex subunit 7</fullName>
    </recommendedName>
    <alternativeName>
        <fullName evidence="14">Complex I-B14.5a</fullName>
    </alternativeName>
    <alternativeName>
        <fullName evidence="13">NADH-ubiquinone oxidoreductase subunit B14.5a</fullName>
    </alternativeName>
</protein>
<evidence type="ECO:0000313" key="16">
    <source>
        <dbReference type="Proteomes" id="UP000001940"/>
    </source>
</evidence>
<keyword evidence="6" id="KW-0813">Transport</keyword>
<keyword evidence="9" id="KW-0249">Electron transport</keyword>
<dbReference type="AGR" id="WB:WBGene00009740"/>
<evidence type="ECO:0000256" key="12">
    <source>
        <dbReference type="ARBA" id="ARBA00023136"/>
    </source>
</evidence>
<dbReference type="PaxDb" id="6239-F45H10.3"/>
<dbReference type="PIR" id="T22246">
    <property type="entry name" value="T22246"/>
</dbReference>
<dbReference type="OrthoDB" id="10063829at2759"/>
<dbReference type="Pfam" id="PF07347">
    <property type="entry name" value="CI-B14_5a"/>
    <property type="match status" value="1"/>
</dbReference>
<dbReference type="FunCoup" id="O02267">
    <property type="interactions" value="122"/>
</dbReference>
<dbReference type="KEGG" id="cel:CELE_F45H10.3"/>
<dbReference type="GO" id="GO:0045271">
    <property type="term" value="C:respiratory chain complex I"/>
    <property type="evidence" value="ECO:0000250"/>
    <property type="project" value="WormBase"/>
</dbReference>
<dbReference type="STRING" id="6239.F45H10.3.1"/>
<evidence type="ECO:0007829" key="18">
    <source>
        <dbReference type="PeptideAtlas" id="O02267"/>
    </source>
</evidence>
<evidence type="ECO:0000256" key="14">
    <source>
        <dbReference type="ARBA" id="ARBA00033401"/>
    </source>
</evidence>
<keyword evidence="8" id="KW-0999">Mitochondrion inner membrane</keyword>
<evidence type="ECO:0000256" key="13">
    <source>
        <dbReference type="ARBA" id="ARBA00030360"/>
    </source>
</evidence>
<keyword evidence="10" id="KW-0007">Acetylation</keyword>